<feature type="non-terminal residue" evidence="1">
    <location>
        <position position="92"/>
    </location>
</feature>
<protein>
    <submittedName>
        <fullName evidence="1">Uncharacterized protein</fullName>
    </submittedName>
</protein>
<dbReference type="AlphaFoldDB" id="A0A383DET4"/>
<sequence>MQLQKISKIVHNTIFMIMCSTSFCVFAADLNADAILDSMTSVMQPKTSQGKMEQEIITSSRIKRVFVFEYFSADKGANVLIRYIEPRKVRYN</sequence>
<name>A0A383DET4_9ZZZZ</name>
<evidence type="ECO:0000313" key="1">
    <source>
        <dbReference type="EMBL" id="SVE42833.1"/>
    </source>
</evidence>
<accession>A0A383DET4</accession>
<proteinExistence type="predicted"/>
<gene>
    <name evidence="1" type="ORF">METZ01_LOCUS495687</name>
</gene>
<reference evidence="1" key="1">
    <citation type="submission" date="2018-05" db="EMBL/GenBank/DDBJ databases">
        <authorList>
            <person name="Lanie J.A."/>
            <person name="Ng W.-L."/>
            <person name="Kazmierczak K.M."/>
            <person name="Andrzejewski T.M."/>
            <person name="Davidsen T.M."/>
            <person name="Wayne K.J."/>
            <person name="Tettelin H."/>
            <person name="Glass J.I."/>
            <person name="Rusch D."/>
            <person name="Podicherti R."/>
            <person name="Tsui H.-C.T."/>
            <person name="Winkler M.E."/>
        </authorList>
    </citation>
    <scope>NUCLEOTIDE SEQUENCE</scope>
</reference>
<dbReference type="EMBL" id="UINC01216621">
    <property type="protein sequence ID" value="SVE42833.1"/>
    <property type="molecule type" value="Genomic_DNA"/>
</dbReference>
<organism evidence="1">
    <name type="scientific">marine metagenome</name>
    <dbReference type="NCBI Taxonomy" id="408172"/>
    <lineage>
        <taxon>unclassified sequences</taxon>
        <taxon>metagenomes</taxon>
        <taxon>ecological metagenomes</taxon>
    </lineage>
</organism>